<dbReference type="EMBL" id="JAGVWB010000006">
    <property type="protein sequence ID" value="MBS3057973.1"/>
    <property type="molecule type" value="Genomic_DNA"/>
</dbReference>
<dbReference type="InterPro" id="IPR013784">
    <property type="entry name" value="Carb-bd-like_fold"/>
</dbReference>
<feature type="transmembrane region" description="Helical" evidence="4">
    <location>
        <begin position="45"/>
        <end position="67"/>
    </location>
</feature>
<keyword evidence="5" id="KW-0378">Hydrolase</keyword>
<accession>A0A8T4KSG3</accession>
<gene>
    <name evidence="5" type="ORF">J4478_01060</name>
</gene>
<evidence type="ECO:0000313" key="6">
    <source>
        <dbReference type="Proteomes" id="UP000680185"/>
    </source>
</evidence>
<comment type="similarity">
    <text evidence="1">Belongs to the serine-aspartate repeat-containing protein (SDr) family.</text>
</comment>
<keyword evidence="4" id="KW-0472">Membrane</keyword>
<keyword evidence="4" id="KW-1133">Transmembrane helix</keyword>
<sequence>MGLKELYHGLEDRYYAMLDWLDKHGLPVYKVVDAIEANNIPSFPLFVLLCIIIIGLLWVFAISPLVFQQASLTVSLSADGESIAGEKVILKIEGIEEEITKTSSSSGEAKFSVPLGKSVTIRLGDSEDYTARPKTLDIDSFDKKVTLTLTPVEKTVSRVIKLFDSEGKLFDNSRTVSISFSCTANDSFTASRTSAGGQILLEGIPTDCGFLNLQFPQGVTAQQVSLNPELESLSINLLQAEARVGKALVSVKDSEAKSLAGIKVQLLAVSGSDSFQSAVLFTNATGNALFENIPIGSYKAQAVDDSGEYTALATEPKEIRENETASFTVVMQKSSIGSIKFSITDKETGAAVQNAKIDLFKGSVAYGTSKLSDAQGKAEFKVGENVEYAASIDHPDYLKISGIPARISSGEIQVELVPATPENSKVLTVRVVDERGLAVEFAKVKLVKASDSSTVEEQATGSNGIAQFLRLEEGNYIVRALKPGFGERVQSVQVVARQENIIDITLVIGSGIISLSVIDSDSNPVPNASVEVFDSLSGEKISAESLTDSQGKKNIQARADKTVFLKITAESFSPYYTLPIAMAKDNTFEKQVVMQAKVSKLEMEALGIFAGEEKLLDSLDAGQKYSARFLLKVPEGSYTEVGVHLRTGVPEISGNATIQVEADPLFLGNVKAGGKATVLKGKTYNPPNNYALDVQNLTQSEAKWANIAIPKASEGVFEIEAEVITRDGAAIGTALELRYRAWAKSTGYLRNPRDEDLGTAESSSGKQGLYADTDNIPLSIGPSSLCSESFCNILSIKNLGTGEATAIVDEYSTQMLSTLELSFSATFKGGTVKPGTVLKFYSEDAAIELKNYTIKGFAEASGSSLEVPVGELSQGSVVSGRIEFQAVKEGASNLVLELASGSEKLQTKEILLDVKPAKSLNAELIPKSIVPFIANNLLIKVTEPSIDANSGKPIAKAIVNFILNAQLLASVETSGQGIASYTLNSPPNNSKLLIEVKKPGYNTFKKEITINENIILFEPSELSEQLIVNESEEKQRTIGIRNASPIALTVKKIEFPKIEGLVTFALDAIQEGGYESTKAGEGSSLERDSNAEFLIRMKLTEKGKNISSPKTLKSTIDFTLENPNYSLWVARMPVSITIGFGEEADSADCLTIDPVEWKLYAENDEKTLELTLKNDCKISEEPIELQNLQAKVYMPNQSELGKFNISSELPGAKETELSNQFRSVATLIPKNSENLILLSFNPLPLETGASKPVIIFKAVNKTRNGDQELEARLNTQVFLNDLLKCVKITASDTSIQATPYGTGFGAYGSNTGSSPFNNWGMENLPSYIVPNTYSGTTSTSASLPSYMTGAAVLTTGTGLGTASPSTYSPQYYPDQSYRSPYLDPYTQNYGSTNTPYYNYYQQQYGNSPYGMMSWPLSSTSVKIENNCAQAVEIAIEPHSALLVQETRFALKPNEIKNVAVEAGYRMGKYSAVFSGRIQASENPLKELSTIQFTIQSATDVVRDCIGLDRTKFTFNDFIGRPVKGKIYNNCWDVGVRLTESADTVELSEMSERLEERIGGSPEARLAGTARILGLSTSSGSGLNGGTRQTLEFEIERDFRYRQAPGLENTGSTFQQIGALRYWLNMGYYRVQTKATLSVRFIDSSGGTQLKPFSVVLEDNWRITELTDSLIKGDPTLTDYQKCIKANALTGKLDDIWFGGIQENVKAFSPQENYDRVLIVSDQACSGRDQLTDLRLDKENFDGAVTISAKPTGDGKNIEILFDRSGLAEGASVKVSGTMQAMLESYTGAGQGGFLEPKRQRVNIPYDFTVTRGGEKPITSTYGGAVELCAAGKGNTGPGAVPKVKLDWKYESINDTDCDSNKLYCDAAQFTIEAVKKAIAIKPLVEAARTKPQFTGLDYTMTEEQKNASKNSVEIYRWVTRQVKIADNADNSKNLVFFLRDSSGSILDRKLTTEEKAKLGITGTLQQEIAALSETEKVERVSNLLELNILQNAPELAPSIVAEFAVSAFNPQDLNVLKELGAEDKLSTSTKVYISFNELKRMISLLKDTCQGTAISCDIAELVNVPSEGTPAKTKITTAFLTKFWAAMELKVGVRNQLNIPESDRKIILSTGSKIPDATALNEIFYNKNIDFNSSVVKDKYDASFTGKFHTAYNEKYPDEIPQVNDKWKFLKASAENPEIAAGKYGVKLKYYWGATVSDDNIEAVFSENPIEKAQETVLYNIAFDGKLKSNEAETGIILAKESNAQENVKLTAGHGLAAQYLKLPNSYAGIDEEAKHNGRILEITPTSLTYYPTSKVELTANIQAASTASRASGLEYRLLESTGGSSTGSEITTGTLLYWDKGLETTNALCNYLRSQPEAFVRSIYSQSGEFKATAFLPVNMEYSLQLVCGVESATVKKSTGESAGVTGIRTAGAGLNLLKLSTPSEAESIAEVLKGVESKKYCVKEESGKFEVYWNK</sequence>
<dbReference type="Gene3D" id="2.60.40.1120">
    <property type="entry name" value="Carboxypeptidase-like, regulatory domain"/>
    <property type="match status" value="1"/>
</dbReference>
<dbReference type="PANTHER" id="PTHR36108:SF13">
    <property type="entry name" value="COLOSSIN-B-RELATED"/>
    <property type="match status" value="1"/>
</dbReference>
<evidence type="ECO:0000256" key="4">
    <source>
        <dbReference type="SAM" id="Phobius"/>
    </source>
</evidence>
<evidence type="ECO:0000256" key="3">
    <source>
        <dbReference type="ARBA" id="ARBA00022729"/>
    </source>
</evidence>
<keyword evidence="3" id="KW-0732">Signal</keyword>
<evidence type="ECO:0000313" key="5">
    <source>
        <dbReference type="EMBL" id="MBS3057973.1"/>
    </source>
</evidence>
<keyword evidence="5" id="KW-0121">Carboxypeptidase</keyword>
<name>A0A8T4KSG3_9ARCH</name>
<keyword evidence="2" id="KW-0964">Secreted</keyword>
<dbReference type="PANTHER" id="PTHR36108">
    <property type="entry name" value="COLOSSIN-B-RELATED"/>
    <property type="match status" value="1"/>
</dbReference>
<organism evidence="5 6">
    <name type="scientific">Candidatus Iainarchaeum sp</name>
    <dbReference type="NCBI Taxonomy" id="3101447"/>
    <lineage>
        <taxon>Archaea</taxon>
        <taxon>Candidatus Iainarchaeota</taxon>
        <taxon>Candidatus Iainarchaeia</taxon>
        <taxon>Candidatus Iainarchaeales</taxon>
        <taxon>Candidatus Iainarchaeaceae</taxon>
        <taxon>Candidatus Iainarchaeum</taxon>
    </lineage>
</organism>
<dbReference type="Pfam" id="PF13620">
    <property type="entry name" value="CarboxypepD_reg"/>
    <property type="match status" value="1"/>
</dbReference>
<dbReference type="GO" id="GO:0030246">
    <property type="term" value="F:carbohydrate binding"/>
    <property type="evidence" value="ECO:0007669"/>
    <property type="project" value="InterPro"/>
</dbReference>
<dbReference type="InterPro" id="IPR013783">
    <property type="entry name" value="Ig-like_fold"/>
</dbReference>
<evidence type="ECO:0000256" key="2">
    <source>
        <dbReference type="ARBA" id="ARBA00022525"/>
    </source>
</evidence>
<reference evidence="5" key="2">
    <citation type="submission" date="2021-05" db="EMBL/GenBank/DDBJ databases">
        <title>Protein family content uncovers lineage relationships and bacterial pathway maintenance mechanisms in DPANN archaea.</title>
        <authorList>
            <person name="Castelle C.J."/>
            <person name="Meheust R."/>
            <person name="Jaffe A.L."/>
            <person name="Seitz K."/>
            <person name="Gong X."/>
            <person name="Baker B.J."/>
            <person name="Banfield J.F."/>
        </authorList>
    </citation>
    <scope>NUCLEOTIDE SEQUENCE</scope>
    <source>
        <strain evidence="5">RIFCSPLOWO2_01_FULL_43_13</strain>
    </source>
</reference>
<dbReference type="Proteomes" id="UP000680185">
    <property type="component" value="Unassembled WGS sequence"/>
</dbReference>
<comment type="caution">
    <text evidence="5">The sequence shown here is derived from an EMBL/GenBank/DDBJ whole genome shotgun (WGS) entry which is preliminary data.</text>
</comment>
<dbReference type="GO" id="GO:0004180">
    <property type="term" value="F:carboxypeptidase activity"/>
    <property type="evidence" value="ECO:0007669"/>
    <property type="project" value="UniProtKB-KW"/>
</dbReference>
<keyword evidence="5" id="KW-0645">Protease</keyword>
<keyword evidence="4" id="KW-0812">Transmembrane</keyword>
<evidence type="ECO:0000256" key="1">
    <source>
        <dbReference type="ARBA" id="ARBA00007257"/>
    </source>
</evidence>
<proteinExistence type="inferred from homology"/>
<protein>
    <submittedName>
        <fullName evidence="5">Carboxypeptidase regulatory-like domain-containing protein</fullName>
    </submittedName>
</protein>
<dbReference type="Gene3D" id="2.60.40.10">
    <property type="entry name" value="Immunoglobulins"/>
    <property type="match status" value="1"/>
</dbReference>
<reference evidence="5" key="1">
    <citation type="submission" date="2021-03" db="EMBL/GenBank/DDBJ databases">
        <authorList>
            <person name="Jaffe A."/>
        </authorList>
    </citation>
    <scope>NUCLEOTIDE SEQUENCE</scope>
    <source>
        <strain evidence="5">RIFCSPLOWO2_01_FULL_43_13</strain>
    </source>
</reference>
<dbReference type="SUPFAM" id="SSF49452">
    <property type="entry name" value="Starch-binding domain-like"/>
    <property type="match status" value="1"/>
</dbReference>